<dbReference type="SUPFAM" id="SSF51621">
    <property type="entry name" value="Phosphoenolpyruvate/pyruvate domain"/>
    <property type="match status" value="1"/>
</dbReference>
<gene>
    <name evidence="5" type="ORF">SAMN04244570_3680</name>
</gene>
<evidence type="ECO:0000256" key="2">
    <source>
        <dbReference type="ARBA" id="ARBA00022723"/>
    </source>
</evidence>
<evidence type="ECO:0000259" key="4">
    <source>
        <dbReference type="Pfam" id="PF03328"/>
    </source>
</evidence>
<reference evidence="6" key="1">
    <citation type="submission" date="2017-02" db="EMBL/GenBank/DDBJ databases">
        <authorList>
            <person name="Varghese N."/>
            <person name="Submissions S."/>
        </authorList>
    </citation>
    <scope>NUCLEOTIDE SEQUENCE [LARGE SCALE GENOMIC DNA]</scope>
    <source>
        <strain evidence="6">DSM 23966</strain>
    </source>
</reference>
<protein>
    <submittedName>
        <fullName evidence="5">2-dehydro-3-deoxyglucarate aldolase</fullName>
    </submittedName>
</protein>
<keyword evidence="2" id="KW-0479">Metal-binding</keyword>
<organism evidence="5 6">
    <name type="scientific">Sporosarcina newyorkensis</name>
    <dbReference type="NCBI Taxonomy" id="759851"/>
    <lineage>
        <taxon>Bacteria</taxon>
        <taxon>Bacillati</taxon>
        <taxon>Bacillota</taxon>
        <taxon>Bacilli</taxon>
        <taxon>Bacillales</taxon>
        <taxon>Caryophanaceae</taxon>
        <taxon>Sporosarcina</taxon>
    </lineage>
</organism>
<keyword evidence="6" id="KW-1185">Reference proteome</keyword>
<dbReference type="Pfam" id="PF03328">
    <property type="entry name" value="HpcH_HpaI"/>
    <property type="match status" value="1"/>
</dbReference>
<dbReference type="GO" id="GO:0005737">
    <property type="term" value="C:cytoplasm"/>
    <property type="evidence" value="ECO:0007669"/>
    <property type="project" value="TreeGrafter"/>
</dbReference>
<feature type="domain" description="HpcH/HpaI aldolase/citrate lyase" evidence="4">
    <location>
        <begin position="23"/>
        <end position="243"/>
    </location>
</feature>
<evidence type="ECO:0000256" key="1">
    <source>
        <dbReference type="ARBA" id="ARBA00005568"/>
    </source>
</evidence>
<dbReference type="EMBL" id="FUYJ01000009">
    <property type="protein sequence ID" value="SKB05573.1"/>
    <property type="molecule type" value="Genomic_DNA"/>
</dbReference>
<dbReference type="GO" id="GO:0046872">
    <property type="term" value="F:metal ion binding"/>
    <property type="evidence" value="ECO:0007669"/>
    <property type="project" value="UniProtKB-KW"/>
</dbReference>
<dbReference type="InterPro" id="IPR040442">
    <property type="entry name" value="Pyrv_kinase-like_dom_sf"/>
</dbReference>
<dbReference type="FunFam" id="3.20.20.60:FF:000004">
    <property type="entry name" value="5-keto-4-deoxy-D-glucarate aldolase"/>
    <property type="match status" value="1"/>
</dbReference>
<sequence>MLKNNEVFQNKTKANLKEEKKTIGSWLQLASPLSAEIIAKAGFDWALIDMEHAPSDIMTLINQCQALKAYDVEPFVRAPWNDKVIIKQILDAGVYGVLVPYVNTAEEARQVVAAAKYPPEGVRGIAPSPRAGGFGMNGLNYLKHANEQVMTIVAIETPEAVENIEEILAVEGLDGVFVGPMDLATSMGHFCNPAAEEVQNAIAKVEEATSKSDKFIGTVAGSIEQAMSLYEKGYTFVVAMSDSVSLGKLAIQNVETFNAKFPDR</sequence>
<dbReference type="InterPro" id="IPR005000">
    <property type="entry name" value="Aldolase/citrate-lyase_domain"/>
</dbReference>
<dbReference type="PANTHER" id="PTHR30502">
    <property type="entry name" value="2-KETO-3-DEOXY-L-RHAMNONATE ALDOLASE"/>
    <property type="match status" value="1"/>
</dbReference>
<evidence type="ECO:0000256" key="3">
    <source>
        <dbReference type="ARBA" id="ARBA00023239"/>
    </source>
</evidence>
<evidence type="ECO:0000313" key="6">
    <source>
        <dbReference type="Proteomes" id="UP000190042"/>
    </source>
</evidence>
<keyword evidence="3" id="KW-0456">Lyase</keyword>
<dbReference type="RefSeq" id="WP_078818606.1">
    <property type="nucleotide sequence ID" value="NZ_FUYJ01000009.1"/>
</dbReference>
<evidence type="ECO:0000313" key="5">
    <source>
        <dbReference type="EMBL" id="SKB05573.1"/>
    </source>
</evidence>
<accession>A0A1T4YV86</accession>
<dbReference type="Proteomes" id="UP000190042">
    <property type="component" value="Unassembled WGS sequence"/>
</dbReference>
<proteinExistence type="inferred from homology"/>
<dbReference type="PANTHER" id="PTHR30502:SF0">
    <property type="entry name" value="PHOSPHOENOLPYRUVATE CARBOXYLASE FAMILY PROTEIN"/>
    <property type="match status" value="1"/>
</dbReference>
<dbReference type="GO" id="GO:0016832">
    <property type="term" value="F:aldehyde-lyase activity"/>
    <property type="evidence" value="ECO:0007669"/>
    <property type="project" value="TreeGrafter"/>
</dbReference>
<dbReference type="Gene3D" id="3.20.20.60">
    <property type="entry name" value="Phosphoenolpyruvate-binding domains"/>
    <property type="match status" value="1"/>
</dbReference>
<dbReference type="InterPro" id="IPR015813">
    <property type="entry name" value="Pyrv/PenolPyrv_kinase-like_dom"/>
</dbReference>
<comment type="similarity">
    <text evidence="1">Belongs to the HpcH/HpaI aldolase family.</text>
</comment>
<name>A0A1T4YV86_9BACL</name>
<dbReference type="AlphaFoldDB" id="A0A1T4YV86"/>
<dbReference type="InterPro" id="IPR050251">
    <property type="entry name" value="HpcH-HpaI_aldolase"/>
</dbReference>